<evidence type="ECO:0000313" key="2">
    <source>
        <dbReference type="Proteomes" id="UP001158049"/>
    </source>
</evidence>
<proteinExistence type="predicted"/>
<evidence type="ECO:0000313" key="1">
    <source>
        <dbReference type="EMBL" id="SMP72788.1"/>
    </source>
</evidence>
<name>A0ABY1QLA2_9BURK</name>
<reference evidence="1 2" key="1">
    <citation type="submission" date="2017-05" db="EMBL/GenBank/DDBJ databases">
        <authorList>
            <person name="Varghese N."/>
            <person name="Submissions S."/>
        </authorList>
    </citation>
    <scope>NUCLEOTIDE SEQUENCE [LARGE SCALE GENOMIC DNA]</scope>
    <source>
        <strain evidence="1 2">DSM 26001</strain>
    </source>
</reference>
<organism evidence="1 2">
    <name type="scientific">Noviherbaspirillum suwonense</name>
    <dbReference type="NCBI Taxonomy" id="1224511"/>
    <lineage>
        <taxon>Bacteria</taxon>
        <taxon>Pseudomonadati</taxon>
        <taxon>Pseudomonadota</taxon>
        <taxon>Betaproteobacteria</taxon>
        <taxon>Burkholderiales</taxon>
        <taxon>Oxalobacteraceae</taxon>
        <taxon>Noviherbaspirillum</taxon>
    </lineage>
</organism>
<accession>A0ABY1QLA2</accession>
<dbReference type="EMBL" id="FXUL01000018">
    <property type="protein sequence ID" value="SMP72788.1"/>
    <property type="molecule type" value="Genomic_DNA"/>
</dbReference>
<protein>
    <submittedName>
        <fullName evidence="1">Uncharacterized protein</fullName>
    </submittedName>
</protein>
<dbReference type="Proteomes" id="UP001158049">
    <property type="component" value="Unassembled WGS sequence"/>
</dbReference>
<gene>
    <name evidence="1" type="ORF">SAMN06295970_118113</name>
</gene>
<comment type="caution">
    <text evidence="1">The sequence shown here is derived from an EMBL/GenBank/DDBJ whole genome shotgun (WGS) entry which is preliminary data.</text>
</comment>
<sequence>MSQTADYKGYKITATAQQRGGEWYGNYVREKDGDTFRSEMTVMHAGSQEDAEAQLLELARAQVHALET</sequence>
<keyword evidence="2" id="KW-1185">Reference proteome</keyword>
<dbReference type="RefSeq" id="WP_283444165.1">
    <property type="nucleotide sequence ID" value="NZ_FXUL01000018.1"/>
</dbReference>